<dbReference type="Proteomes" id="UP000249852">
    <property type="component" value="Unassembled WGS sequence"/>
</dbReference>
<evidence type="ECO:0000256" key="1">
    <source>
        <dbReference type="ARBA" id="ARBA00004418"/>
    </source>
</evidence>
<dbReference type="AlphaFoldDB" id="A0A379GA57"/>
<proteinExistence type="inferred from homology"/>
<feature type="domain" description="SsuA/THI5-like" evidence="4">
    <location>
        <begin position="56"/>
        <end position="253"/>
    </location>
</feature>
<reference evidence="5 7" key="1">
    <citation type="submission" date="2018-06" db="EMBL/GenBank/DDBJ databases">
        <title>Genomic Encyclopedia of Archaeal and Bacterial Type Strains, Phase II (KMG-II): from individual species to whole genera.</title>
        <authorList>
            <person name="Goeker M."/>
        </authorList>
    </citation>
    <scope>NUCLEOTIDE SEQUENCE [LARGE SCALE GENOMIC DNA]</scope>
    <source>
        <strain evidence="5 7">DSM 18710</strain>
    </source>
</reference>
<evidence type="ECO:0000313" key="7">
    <source>
        <dbReference type="Proteomes" id="UP000249852"/>
    </source>
</evidence>
<dbReference type="GO" id="GO:0042597">
    <property type="term" value="C:periplasmic space"/>
    <property type="evidence" value="ECO:0007669"/>
    <property type="project" value="UniProtKB-SubCell"/>
</dbReference>
<dbReference type="SUPFAM" id="SSF53850">
    <property type="entry name" value="Periplasmic binding protein-like II"/>
    <property type="match status" value="1"/>
</dbReference>
<keyword evidence="7" id="KW-1185">Reference proteome</keyword>
<sequence>MCRIKYLLLLTAFIIMGCQVSEQDDSLIEKRKNKVEEVAYQRAFKVGVMPTMDCLPIFLLKDSALYNPDDIDIRLKEYTSQRDCDTAMINGRVQAAVTDLVQAEYLKEEKSAVLDYMTETNATWQLMATPASGIKQVEDLGDKVIGLAFNSVTQYLTIQVISSHSIKNRTYGSQINDIFIRMQMLRNKQLDAVWTSEPQTTQAKILGNKEIYNSTKQDFTPGAIVFVNAPKVEKRQAFEDAYNKAVDMINKHPIQYFAPLIKKYMRVDNKVISALPNMVYKRVTPPRQRDIIKAQNAIM</sequence>
<dbReference type="OrthoDB" id="1081427at2"/>
<dbReference type="PANTHER" id="PTHR30024:SF47">
    <property type="entry name" value="TAURINE-BINDING PERIPLASMIC PROTEIN"/>
    <property type="match status" value="1"/>
</dbReference>
<evidence type="ECO:0000256" key="2">
    <source>
        <dbReference type="ARBA" id="ARBA00010742"/>
    </source>
</evidence>
<dbReference type="Gene3D" id="3.40.190.10">
    <property type="entry name" value="Periplasmic binding protein-like II"/>
    <property type="match status" value="2"/>
</dbReference>
<accession>A0A379GA57</accession>
<dbReference type="PROSITE" id="PS51257">
    <property type="entry name" value="PROKAR_LIPOPROTEIN"/>
    <property type="match status" value="1"/>
</dbReference>
<dbReference type="Proteomes" id="UP000254235">
    <property type="component" value="Unassembled WGS sequence"/>
</dbReference>
<dbReference type="EMBL" id="QLTQ01000001">
    <property type="protein sequence ID" value="RAS48655.1"/>
    <property type="molecule type" value="Genomic_DNA"/>
</dbReference>
<comment type="subcellular location">
    <subcellularLocation>
        <location evidence="1">Periplasm</location>
    </subcellularLocation>
</comment>
<dbReference type="InterPro" id="IPR015168">
    <property type="entry name" value="SsuA/THI5"/>
</dbReference>
<evidence type="ECO:0000313" key="8">
    <source>
        <dbReference type="Proteomes" id="UP000254235"/>
    </source>
</evidence>
<reference evidence="6 8" key="2">
    <citation type="submission" date="2018-06" db="EMBL/GenBank/DDBJ databases">
        <authorList>
            <consortium name="Pathogen Informatics"/>
            <person name="Doyle S."/>
        </authorList>
    </citation>
    <scope>NUCLEOTIDE SEQUENCE [LARGE SCALE GENOMIC DNA]</scope>
    <source>
        <strain evidence="6 8">NCTC13043</strain>
    </source>
</reference>
<gene>
    <name evidence="5" type="ORF">BC673_101201</name>
    <name evidence="6" type="ORF">NCTC13043_01891</name>
</gene>
<name>A0A379GA57_9BACT</name>
<dbReference type="GeneID" id="78571541"/>
<protein>
    <submittedName>
        <fullName evidence="6">ABC-type taurine transport system, periplasmic component</fullName>
    </submittedName>
    <submittedName>
        <fullName evidence="5">NitT/TauT family transport system substrate-binding protein</fullName>
    </submittedName>
</protein>
<dbReference type="PANTHER" id="PTHR30024">
    <property type="entry name" value="ALIPHATIC SULFONATES-BINDING PROTEIN-RELATED"/>
    <property type="match status" value="1"/>
</dbReference>
<organism evidence="6 8">
    <name type="scientific">Prevotella pallens</name>
    <dbReference type="NCBI Taxonomy" id="60133"/>
    <lineage>
        <taxon>Bacteria</taxon>
        <taxon>Pseudomonadati</taxon>
        <taxon>Bacteroidota</taxon>
        <taxon>Bacteroidia</taxon>
        <taxon>Bacteroidales</taxon>
        <taxon>Prevotellaceae</taxon>
        <taxon>Prevotella</taxon>
    </lineage>
</organism>
<dbReference type="EMBL" id="UGTP01000002">
    <property type="protein sequence ID" value="SUC37403.1"/>
    <property type="molecule type" value="Genomic_DNA"/>
</dbReference>
<dbReference type="Pfam" id="PF09084">
    <property type="entry name" value="NMT1"/>
    <property type="match status" value="1"/>
</dbReference>
<evidence type="ECO:0000313" key="6">
    <source>
        <dbReference type="EMBL" id="SUC37403.1"/>
    </source>
</evidence>
<comment type="similarity">
    <text evidence="2">Belongs to the bacterial solute-binding protein SsuA/TauA family.</text>
</comment>
<dbReference type="RefSeq" id="WP_006046244.1">
    <property type="nucleotide sequence ID" value="NZ_CALBEW010000069.1"/>
</dbReference>
<dbReference type="GO" id="GO:0042918">
    <property type="term" value="P:alkanesulfonate transmembrane transport"/>
    <property type="evidence" value="ECO:0007669"/>
    <property type="project" value="TreeGrafter"/>
</dbReference>
<evidence type="ECO:0000259" key="4">
    <source>
        <dbReference type="Pfam" id="PF09084"/>
    </source>
</evidence>
<evidence type="ECO:0000256" key="3">
    <source>
        <dbReference type="ARBA" id="ARBA00022729"/>
    </source>
</evidence>
<evidence type="ECO:0000313" key="5">
    <source>
        <dbReference type="EMBL" id="RAS48655.1"/>
    </source>
</evidence>
<keyword evidence="3" id="KW-0732">Signal</keyword>